<accession>A0A183FT36</accession>
<name>A0A183FT36_HELPZ</name>
<protein>
    <submittedName>
        <fullName evidence="3">Secreted protein</fullName>
    </submittedName>
</protein>
<keyword evidence="2" id="KW-1185">Reference proteome</keyword>
<dbReference type="AlphaFoldDB" id="A0A183FT36"/>
<dbReference type="EMBL" id="UZAH01027014">
    <property type="protein sequence ID" value="VDO87754.1"/>
    <property type="molecule type" value="Genomic_DNA"/>
</dbReference>
<evidence type="ECO:0000313" key="1">
    <source>
        <dbReference type="EMBL" id="VDO87754.1"/>
    </source>
</evidence>
<sequence length="79" mass="8961">MFGTPTARHARLSTCSVRLRFAMYSSRRVRYAYGSPCTVAEVLDTSMARHARLPTCSARLRLAMHGSRRVRHVFGSPFM</sequence>
<evidence type="ECO:0000313" key="2">
    <source>
        <dbReference type="Proteomes" id="UP000050761"/>
    </source>
</evidence>
<evidence type="ECO:0000313" key="3">
    <source>
        <dbReference type="WBParaSite" id="HPBE_0001118901-mRNA-1"/>
    </source>
</evidence>
<proteinExistence type="predicted"/>
<dbReference type="Proteomes" id="UP000050761">
    <property type="component" value="Unassembled WGS sequence"/>
</dbReference>
<gene>
    <name evidence="1" type="ORF">HPBE_LOCUS11190</name>
</gene>
<dbReference type="WBParaSite" id="HPBE_0001118901-mRNA-1">
    <property type="protein sequence ID" value="HPBE_0001118901-mRNA-1"/>
    <property type="gene ID" value="HPBE_0001118901"/>
</dbReference>
<organism evidence="2 3">
    <name type="scientific">Heligmosomoides polygyrus</name>
    <name type="common">Parasitic roundworm</name>
    <dbReference type="NCBI Taxonomy" id="6339"/>
    <lineage>
        <taxon>Eukaryota</taxon>
        <taxon>Metazoa</taxon>
        <taxon>Ecdysozoa</taxon>
        <taxon>Nematoda</taxon>
        <taxon>Chromadorea</taxon>
        <taxon>Rhabditida</taxon>
        <taxon>Rhabditina</taxon>
        <taxon>Rhabditomorpha</taxon>
        <taxon>Strongyloidea</taxon>
        <taxon>Heligmosomidae</taxon>
        <taxon>Heligmosomoides</taxon>
    </lineage>
</organism>
<accession>A0A3P7ZUG3</accession>
<reference evidence="1 2" key="1">
    <citation type="submission" date="2018-11" db="EMBL/GenBank/DDBJ databases">
        <authorList>
            <consortium name="Pathogen Informatics"/>
        </authorList>
    </citation>
    <scope>NUCLEOTIDE SEQUENCE [LARGE SCALE GENOMIC DNA]</scope>
</reference>
<reference evidence="3" key="2">
    <citation type="submission" date="2019-09" db="UniProtKB">
        <authorList>
            <consortium name="WormBaseParasite"/>
        </authorList>
    </citation>
    <scope>IDENTIFICATION</scope>
</reference>